<accession>A0A075R118</accession>
<evidence type="ECO:0000256" key="4">
    <source>
        <dbReference type="ARBA" id="ARBA00032089"/>
    </source>
</evidence>
<evidence type="ECO:0000256" key="3">
    <source>
        <dbReference type="ARBA" id="ARBA00022960"/>
    </source>
</evidence>
<dbReference type="AlphaFoldDB" id="A0A075R118"/>
<dbReference type="GO" id="GO:0005886">
    <property type="term" value="C:plasma membrane"/>
    <property type="evidence" value="ECO:0007669"/>
    <property type="project" value="TreeGrafter"/>
</dbReference>
<evidence type="ECO:0000256" key="5">
    <source>
        <dbReference type="PIRNR" id="PIRNR038471"/>
    </source>
</evidence>
<sequence>MSFFGNRKLIIVLIGLVVLLVVMGYTAKDRMNLTWPEKFMKDTTSVVQGLFYRPAQAVSQFVHNVQDAYHVYEENRVLKASLDQYAQMSAELKAVKYENGQLRESLGTKQKLNDYNVIYSEVAARNSSQWNDVLVIGSGSKQGVKKDMAVMTSKGLIGRVKDVSNFSATVELLTSRESSNRNHVSGYILATQPIQTPPSTTGNGQQTNGTSNTANAANSNKSNTATTQANNQQKPATTTKYVSGILEDYDSVEKLLIMRKIPLDQKISVNDAVITSGLGGMIPSKLPIGIVVKTEPGDYGLTQTAYIKPYADFTLISDVLVIDRKSVETPTGDSSSSSQKGTTQQSKGKGGK</sequence>
<dbReference type="STRING" id="1042163.BRLA_c012440"/>
<dbReference type="InterPro" id="IPR042177">
    <property type="entry name" value="Cell/Rod_1"/>
</dbReference>
<evidence type="ECO:0000313" key="9">
    <source>
        <dbReference type="Proteomes" id="UP000005850"/>
    </source>
</evidence>
<dbReference type="PANTHER" id="PTHR34138:SF1">
    <property type="entry name" value="CELL SHAPE-DETERMINING PROTEIN MREC"/>
    <property type="match status" value="1"/>
</dbReference>
<protein>
    <recommendedName>
        <fullName evidence="2 5">Cell shape-determining protein MreC</fullName>
    </recommendedName>
    <alternativeName>
        <fullName evidence="4 5">Cell shape protein MreC</fullName>
    </alternativeName>
</protein>
<evidence type="ECO:0000256" key="6">
    <source>
        <dbReference type="SAM" id="MobiDB-lite"/>
    </source>
</evidence>
<dbReference type="NCBIfam" id="TIGR00219">
    <property type="entry name" value="mreC"/>
    <property type="match status" value="1"/>
</dbReference>
<evidence type="ECO:0000313" key="8">
    <source>
        <dbReference type="EMBL" id="AIG25584.1"/>
    </source>
</evidence>
<dbReference type="PIRSF" id="PIRSF038471">
    <property type="entry name" value="MreC"/>
    <property type="match status" value="1"/>
</dbReference>
<feature type="region of interest" description="Disordered" evidence="6">
    <location>
        <begin position="327"/>
        <end position="352"/>
    </location>
</feature>
<organism evidence="8 9">
    <name type="scientific">Brevibacillus laterosporus LMG 15441</name>
    <dbReference type="NCBI Taxonomy" id="1042163"/>
    <lineage>
        <taxon>Bacteria</taxon>
        <taxon>Bacillati</taxon>
        <taxon>Bacillota</taxon>
        <taxon>Bacilli</taxon>
        <taxon>Bacillales</taxon>
        <taxon>Paenibacillaceae</taxon>
        <taxon>Brevibacillus</taxon>
    </lineage>
</organism>
<dbReference type="Pfam" id="PF04085">
    <property type="entry name" value="MreC"/>
    <property type="match status" value="1"/>
</dbReference>
<evidence type="ECO:0000256" key="2">
    <source>
        <dbReference type="ARBA" id="ARBA00013855"/>
    </source>
</evidence>
<keyword evidence="3 5" id="KW-0133">Cell shape</keyword>
<dbReference type="RefSeq" id="WP_003338393.1">
    <property type="nucleotide sequence ID" value="NZ_CP007806.1"/>
</dbReference>
<gene>
    <name evidence="8" type="primary">mreC</name>
    <name evidence="8" type="ORF">BRLA_c012440</name>
</gene>
<evidence type="ECO:0000256" key="1">
    <source>
        <dbReference type="ARBA" id="ARBA00009369"/>
    </source>
</evidence>
<comment type="similarity">
    <text evidence="1 5">Belongs to the MreC family.</text>
</comment>
<dbReference type="KEGG" id="blr:BRLA_c012440"/>
<dbReference type="EMBL" id="CP007806">
    <property type="protein sequence ID" value="AIG25584.1"/>
    <property type="molecule type" value="Genomic_DNA"/>
</dbReference>
<dbReference type="Gene3D" id="2.40.10.340">
    <property type="entry name" value="Rod shape-determining protein MreC, domain 1"/>
    <property type="match status" value="1"/>
</dbReference>
<dbReference type="eggNOG" id="COG1792">
    <property type="taxonomic scope" value="Bacteria"/>
</dbReference>
<comment type="function">
    <text evidence="5">Involved in formation and maintenance of cell shape.</text>
</comment>
<dbReference type="PANTHER" id="PTHR34138">
    <property type="entry name" value="CELL SHAPE-DETERMINING PROTEIN MREC"/>
    <property type="match status" value="1"/>
</dbReference>
<dbReference type="InterPro" id="IPR042175">
    <property type="entry name" value="Cell/Rod_MreC_2"/>
</dbReference>
<feature type="domain" description="Rod shape-determining protein MreC beta-barrel core" evidence="7">
    <location>
        <begin position="122"/>
        <end position="322"/>
    </location>
</feature>
<dbReference type="InterPro" id="IPR007221">
    <property type="entry name" value="MreC"/>
</dbReference>
<dbReference type="InterPro" id="IPR055342">
    <property type="entry name" value="MreC_beta-barrel_core"/>
</dbReference>
<dbReference type="GO" id="GO:0008360">
    <property type="term" value="P:regulation of cell shape"/>
    <property type="evidence" value="ECO:0007669"/>
    <property type="project" value="UniProtKB-KW"/>
</dbReference>
<feature type="region of interest" description="Disordered" evidence="6">
    <location>
        <begin position="190"/>
        <end position="237"/>
    </location>
</feature>
<feature type="compositionally biased region" description="Low complexity" evidence="6">
    <location>
        <begin position="198"/>
        <end position="237"/>
    </location>
</feature>
<evidence type="ECO:0000259" key="7">
    <source>
        <dbReference type="Pfam" id="PF04085"/>
    </source>
</evidence>
<reference evidence="8 9" key="1">
    <citation type="journal article" date="2011" name="J. Bacteriol.">
        <title>Genome sequence of Brevibacillus laterosporus LMG 15441, a pathogen of invertebrates.</title>
        <authorList>
            <person name="Djukic M."/>
            <person name="Poehlein A."/>
            <person name="Thurmer A."/>
            <person name="Daniel R."/>
        </authorList>
    </citation>
    <scope>NUCLEOTIDE SEQUENCE [LARGE SCALE GENOMIC DNA]</scope>
    <source>
        <strain evidence="8 9">LMG 15441</strain>
    </source>
</reference>
<dbReference type="Gene3D" id="2.40.10.350">
    <property type="entry name" value="Rod shape-determining protein MreC, domain 2"/>
    <property type="match status" value="1"/>
</dbReference>
<proteinExistence type="inferred from homology"/>
<dbReference type="HOGENOM" id="CLU_042663_1_1_9"/>
<keyword evidence="9" id="KW-1185">Reference proteome</keyword>
<dbReference type="Proteomes" id="UP000005850">
    <property type="component" value="Chromosome"/>
</dbReference>
<name>A0A075R118_BRELA</name>
<feature type="compositionally biased region" description="Low complexity" evidence="6">
    <location>
        <begin position="334"/>
        <end position="352"/>
    </location>
</feature>